<evidence type="ECO:0000256" key="1">
    <source>
        <dbReference type="ARBA" id="ARBA00004141"/>
    </source>
</evidence>
<feature type="binding site" evidence="5">
    <location>
        <position position="64"/>
    </location>
    <ligand>
        <name>Zn(2+)</name>
        <dbReference type="ChEBI" id="CHEBI:29105"/>
    </ligand>
</feature>
<evidence type="ECO:0000256" key="3">
    <source>
        <dbReference type="ARBA" id="ARBA00022989"/>
    </source>
</evidence>
<protein>
    <submittedName>
        <fullName evidence="7">Hemolysin-III related</fullName>
    </submittedName>
</protein>
<sequence length="227" mass="24765">MPLTPIPGFADPFASLSHLFGALVFLALGFLLVRRGRGSLPRMISLAIFVFGAVLLLSVSGTYHLLAANGSAREVMRVLDHAAIFTLIACSFTPIHFILFRGVGRWGPLILIWGFAFVAITCKSIYFNTMPEWLGLSLYLGMGWIGLASGSALYRRFGFAFVAPILWGGLAYSVGALLDHLKWPVLVPGVVRSHEIFHVAVLIGLAFHWSFIYSIADGRLTPLTDDA</sequence>
<dbReference type="RefSeq" id="WP_145433617.1">
    <property type="nucleotide sequence ID" value="NZ_CP036339.1"/>
</dbReference>
<evidence type="ECO:0000256" key="2">
    <source>
        <dbReference type="ARBA" id="ARBA00022692"/>
    </source>
</evidence>
<feature type="transmembrane region" description="Helical" evidence="6">
    <location>
        <begin position="196"/>
        <end position="216"/>
    </location>
</feature>
<dbReference type="Pfam" id="PF03006">
    <property type="entry name" value="HlyIII"/>
    <property type="match status" value="1"/>
</dbReference>
<dbReference type="GO" id="GO:0016020">
    <property type="term" value="C:membrane"/>
    <property type="evidence" value="ECO:0007669"/>
    <property type="project" value="UniProtKB-SubCell"/>
</dbReference>
<accession>A0A517TZU9</accession>
<feature type="binding site" evidence="5">
    <location>
        <position position="194"/>
    </location>
    <ligand>
        <name>Zn(2+)</name>
        <dbReference type="ChEBI" id="CHEBI:29105"/>
    </ligand>
</feature>
<reference evidence="7 8" key="1">
    <citation type="submission" date="2019-02" db="EMBL/GenBank/DDBJ databases">
        <title>Deep-cultivation of Planctomycetes and their phenomic and genomic characterization uncovers novel biology.</title>
        <authorList>
            <person name="Wiegand S."/>
            <person name="Jogler M."/>
            <person name="Boedeker C."/>
            <person name="Pinto D."/>
            <person name="Vollmers J."/>
            <person name="Rivas-Marin E."/>
            <person name="Kohn T."/>
            <person name="Peeters S.H."/>
            <person name="Heuer A."/>
            <person name="Rast P."/>
            <person name="Oberbeckmann S."/>
            <person name="Bunk B."/>
            <person name="Jeske O."/>
            <person name="Meyerdierks A."/>
            <person name="Storesund J.E."/>
            <person name="Kallscheuer N."/>
            <person name="Luecker S."/>
            <person name="Lage O.M."/>
            <person name="Pohl T."/>
            <person name="Merkel B.J."/>
            <person name="Hornburger P."/>
            <person name="Mueller R.-W."/>
            <person name="Bruemmer F."/>
            <person name="Labrenz M."/>
            <person name="Spormann A.M."/>
            <person name="Op den Camp H."/>
            <person name="Overmann J."/>
            <person name="Amann R."/>
            <person name="Jetten M.S.M."/>
            <person name="Mascher T."/>
            <person name="Medema M.H."/>
            <person name="Devos D.P."/>
            <person name="Kaster A.-K."/>
            <person name="Ovreas L."/>
            <person name="Rohde M."/>
            <person name="Galperin M.Y."/>
            <person name="Jogler C."/>
        </authorList>
    </citation>
    <scope>NUCLEOTIDE SEQUENCE [LARGE SCALE GENOMIC DNA]</scope>
    <source>
        <strain evidence="7 8">I41</strain>
    </source>
</reference>
<feature type="transmembrane region" description="Helical" evidence="6">
    <location>
        <begin position="78"/>
        <end position="99"/>
    </location>
</feature>
<dbReference type="AlphaFoldDB" id="A0A517TZU9"/>
<evidence type="ECO:0000256" key="6">
    <source>
        <dbReference type="SAM" id="Phobius"/>
    </source>
</evidence>
<proteinExistence type="predicted"/>
<dbReference type="PANTHER" id="PTHR20855">
    <property type="entry name" value="ADIPOR/PROGESTIN RECEPTOR-RELATED"/>
    <property type="match status" value="1"/>
</dbReference>
<keyword evidence="3 6" id="KW-1133">Transmembrane helix</keyword>
<comment type="subcellular location">
    <subcellularLocation>
        <location evidence="1">Membrane</location>
        <topology evidence="1">Multi-pass membrane protein</topology>
    </subcellularLocation>
</comment>
<dbReference type="PANTHER" id="PTHR20855:SF3">
    <property type="entry name" value="LD03007P"/>
    <property type="match status" value="1"/>
</dbReference>
<feature type="transmembrane region" description="Helical" evidence="6">
    <location>
        <begin position="133"/>
        <end position="150"/>
    </location>
</feature>
<keyword evidence="5" id="KW-0862">Zinc</keyword>
<dbReference type="OrthoDB" id="9813689at2"/>
<dbReference type="InterPro" id="IPR004254">
    <property type="entry name" value="AdipoR/HlyIII-related"/>
</dbReference>
<feature type="binding site" evidence="5">
    <location>
        <position position="198"/>
    </location>
    <ligand>
        <name>Zn(2+)</name>
        <dbReference type="ChEBI" id="CHEBI:29105"/>
    </ligand>
</feature>
<feature type="transmembrane region" description="Helical" evidence="6">
    <location>
        <begin position="45"/>
        <end position="66"/>
    </location>
</feature>
<keyword evidence="2 6" id="KW-0812">Transmembrane</keyword>
<feature type="transmembrane region" description="Helical" evidence="6">
    <location>
        <begin position="157"/>
        <end position="176"/>
    </location>
</feature>
<evidence type="ECO:0000256" key="4">
    <source>
        <dbReference type="ARBA" id="ARBA00023136"/>
    </source>
</evidence>
<dbReference type="GO" id="GO:0046872">
    <property type="term" value="F:metal ion binding"/>
    <property type="evidence" value="ECO:0007669"/>
    <property type="project" value="UniProtKB-KW"/>
</dbReference>
<feature type="transmembrane region" description="Helical" evidence="6">
    <location>
        <begin position="106"/>
        <end position="127"/>
    </location>
</feature>
<keyword evidence="8" id="KW-1185">Reference proteome</keyword>
<keyword evidence="4 6" id="KW-0472">Membrane</keyword>
<name>A0A517TZU9_9BACT</name>
<feature type="transmembrane region" description="Helical" evidence="6">
    <location>
        <begin position="12"/>
        <end position="33"/>
    </location>
</feature>
<evidence type="ECO:0000313" key="7">
    <source>
        <dbReference type="EMBL" id="QDT73907.1"/>
    </source>
</evidence>
<keyword evidence="5" id="KW-0479">Metal-binding</keyword>
<organism evidence="7 8">
    <name type="scientific">Lacipirellula limnantheis</name>
    <dbReference type="NCBI Taxonomy" id="2528024"/>
    <lineage>
        <taxon>Bacteria</taxon>
        <taxon>Pseudomonadati</taxon>
        <taxon>Planctomycetota</taxon>
        <taxon>Planctomycetia</taxon>
        <taxon>Pirellulales</taxon>
        <taxon>Lacipirellulaceae</taxon>
        <taxon>Lacipirellula</taxon>
    </lineage>
</organism>
<dbReference type="KEGG" id="llh:I41_30990"/>
<dbReference type="EMBL" id="CP036339">
    <property type="protein sequence ID" value="QDT73907.1"/>
    <property type="molecule type" value="Genomic_DNA"/>
</dbReference>
<gene>
    <name evidence="7" type="ORF">I41_30990</name>
</gene>
<evidence type="ECO:0000313" key="8">
    <source>
        <dbReference type="Proteomes" id="UP000317909"/>
    </source>
</evidence>
<dbReference type="Proteomes" id="UP000317909">
    <property type="component" value="Chromosome"/>
</dbReference>
<evidence type="ECO:0000256" key="5">
    <source>
        <dbReference type="PIRSR" id="PIRSR604254-1"/>
    </source>
</evidence>